<dbReference type="EMBL" id="QKYT01000560">
    <property type="protein sequence ID" value="RIA83571.1"/>
    <property type="molecule type" value="Genomic_DNA"/>
</dbReference>
<comment type="caution">
    <text evidence="1">The sequence shown here is derived from an EMBL/GenBank/DDBJ whole genome shotgun (WGS) entry which is preliminary data.</text>
</comment>
<proteinExistence type="predicted"/>
<sequence>MDSSLTPYSVEFFKVITTIRVGSRILKSAIKKKKKFNIPNTRLLVGADEMNSPVRSFANIDLLGWDYNSHL</sequence>
<protein>
    <submittedName>
        <fullName evidence="1">Uncharacterized protein</fullName>
    </submittedName>
</protein>
<evidence type="ECO:0000313" key="2">
    <source>
        <dbReference type="Proteomes" id="UP000265703"/>
    </source>
</evidence>
<dbReference type="InterPro" id="IPR036188">
    <property type="entry name" value="FAD/NAD-bd_sf"/>
</dbReference>
<dbReference type="Gene3D" id="3.50.50.60">
    <property type="entry name" value="FAD/NAD(P)-binding domain"/>
    <property type="match status" value="1"/>
</dbReference>
<accession>A0A397SL83</accession>
<dbReference type="Proteomes" id="UP000265703">
    <property type="component" value="Unassembled WGS sequence"/>
</dbReference>
<dbReference type="AlphaFoldDB" id="A0A397SL83"/>
<name>A0A397SL83_9GLOM</name>
<reference evidence="1 2" key="1">
    <citation type="submission" date="2018-06" db="EMBL/GenBank/DDBJ databases">
        <title>Comparative genomics reveals the genomic features of Rhizophagus irregularis, R. cerebriforme, R. diaphanum and Gigaspora rosea, and their symbiotic lifestyle signature.</title>
        <authorList>
            <person name="Morin E."/>
            <person name="San Clemente H."/>
            <person name="Chen E.C.H."/>
            <person name="De La Providencia I."/>
            <person name="Hainaut M."/>
            <person name="Kuo A."/>
            <person name="Kohler A."/>
            <person name="Murat C."/>
            <person name="Tang N."/>
            <person name="Roy S."/>
            <person name="Loubradou J."/>
            <person name="Henrissat B."/>
            <person name="Grigoriev I.V."/>
            <person name="Corradi N."/>
            <person name="Roux C."/>
            <person name="Martin F.M."/>
        </authorList>
    </citation>
    <scope>NUCLEOTIDE SEQUENCE [LARGE SCALE GENOMIC DNA]</scope>
    <source>
        <strain evidence="1 2">DAOM 227022</strain>
    </source>
</reference>
<gene>
    <name evidence="1" type="ORF">C1645_833619</name>
</gene>
<evidence type="ECO:0000313" key="1">
    <source>
        <dbReference type="EMBL" id="RIA83571.1"/>
    </source>
</evidence>
<keyword evidence="2" id="KW-1185">Reference proteome</keyword>
<organism evidence="1 2">
    <name type="scientific">Glomus cerebriforme</name>
    <dbReference type="NCBI Taxonomy" id="658196"/>
    <lineage>
        <taxon>Eukaryota</taxon>
        <taxon>Fungi</taxon>
        <taxon>Fungi incertae sedis</taxon>
        <taxon>Mucoromycota</taxon>
        <taxon>Glomeromycotina</taxon>
        <taxon>Glomeromycetes</taxon>
        <taxon>Glomerales</taxon>
        <taxon>Glomeraceae</taxon>
        <taxon>Glomus</taxon>
    </lineage>
</organism>